<dbReference type="EC" id="3.1.1.116" evidence="14"/>
<proteinExistence type="predicted"/>
<evidence type="ECO:0000256" key="11">
    <source>
        <dbReference type="ARBA" id="ARBA00023098"/>
    </source>
</evidence>
<evidence type="ECO:0000256" key="12">
    <source>
        <dbReference type="ARBA" id="ARBA00023136"/>
    </source>
</evidence>
<dbReference type="InterPro" id="IPR029058">
    <property type="entry name" value="AB_hydrolase_fold"/>
</dbReference>
<accession>A0A9N8VMY2</accession>
<evidence type="ECO:0000256" key="6">
    <source>
        <dbReference type="ARBA" id="ARBA00022723"/>
    </source>
</evidence>
<comment type="caution">
    <text evidence="17">The sequence shown here is derived from an EMBL/GenBank/DDBJ whole genome shotgun (WGS) entry which is preliminary data.</text>
</comment>
<evidence type="ECO:0000256" key="1">
    <source>
        <dbReference type="ARBA" id="ARBA00001913"/>
    </source>
</evidence>
<organism evidence="17 18">
    <name type="scientific">Dentiscutata erythropus</name>
    <dbReference type="NCBI Taxonomy" id="1348616"/>
    <lineage>
        <taxon>Eukaryota</taxon>
        <taxon>Fungi</taxon>
        <taxon>Fungi incertae sedis</taxon>
        <taxon>Mucoromycota</taxon>
        <taxon>Glomeromycotina</taxon>
        <taxon>Glomeromycetes</taxon>
        <taxon>Diversisporales</taxon>
        <taxon>Gigasporaceae</taxon>
        <taxon>Dentiscutata</taxon>
    </lineage>
</organism>
<feature type="region of interest" description="Disordered" evidence="15">
    <location>
        <begin position="1"/>
        <end position="34"/>
    </location>
</feature>
<dbReference type="Pfam" id="PF01764">
    <property type="entry name" value="Lipase_3"/>
    <property type="match status" value="1"/>
</dbReference>
<dbReference type="GO" id="GO:0046872">
    <property type="term" value="F:metal ion binding"/>
    <property type="evidence" value="ECO:0007669"/>
    <property type="project" value="UniProtKB-KW"/>
</dbReference>
<keyword evidence="11" id="KW-0443">Lipid metabolism</keyword>
<keyword evidence="7" id="KW-0378">Hydrolase</keyword>
<keyword evidence="3" id="KW-1003">Cell membrane</keyword>
<evidence type="ECO:0000256" key="2">
    <source>
        <dbReference type="ARBA" id="ARBA00004651"/>
    </source>
</evidence>
<keyword evidence="18" id="KW-1185">Reference proteome</keyword>
<dbReference type="GO" id="GO:0005886">
    <property type="term" value="C:plasma membrane"/>
    <property type="evidence" value="ECO:0007669"/>
    <property type="project" value="UniProtKB-SubCell"/>
</dbReference>
<evidence type="ECO:0000313" key="17">
    <source>
        <dbReference type="EMBL" id="CAG8460242.1"/>
    </source>
</evidence>
<keyword evidence="10" id="KW-1133">Transmembrane helix</keyword>
<dbReference type="SUPFAM" id="SSF53474">
    <property type="entry name" value="alpha/beta-Hydrolases"/>
    <property type="match status" value="1"/>
</dbReference>
<name>A0A9N8VMY2_9GLOM</name>
<evidence type="ECO:0000256" key="7">
    <source>
        <dbReference type="ARBA" id="ARBA00022801"/>
    </source>
</evidence>
<evidence type="ECO:0000256" key="14">
    <source>
        <dbReference type="ARBA" id="ARBA00026104"/>
    </source>
</evidence>
<evidence type="ECO:0000256" key="3">
    <source>
        <dbReference type="ARBA" id="ARBA00022475"/>
    </source>
</evidence>
<keyword evidence="12" id="KW-0472">Membrane</keyword>
<keyword evidence="5" id="KW-0812">Transmembrane</keyword>
<dbReference type="CDD" id="cd00519">
    <property type="entry name" value="Lipase_3"/>
    <property type="match status" value="1"/>
</dbReference>
<comment type="catalytic activity">
    <reaction evidence="13">
        <text>a 1,2-diacyl-sn-glycerol + H2O = a 2-acylglycerol + a fatty acid + H(+)</text>
        <dbReference type="Rhea" id="RHEA:33275"/>
        <dbReference type="ChEBI" id="CHEBI:15377"/>
        <dbReference type="ChEBI" id="CHEBI:15378"/>
        <dbReference type="ChEBI" id="CHEBI:17389"/>
        <dbReference type="ChEBI" id="CHEBI:17815"/>
        <dbReference type="ChEBI" id="CHEBI:28868"/>
        <dbReference type="EC" id="3.1.1.116"/>
    </reaction>
    <physiologicalReaction direction="left-to-right" evidence="13">
        <dbReference type="Rhea" id="RHEA:33276"/>
    </physiologicalReaction>
</comment>
<dbReference type="InterPro" id="IPR052214">
    <property type="entry name" value="DAG_Lipase-Related"/>
</dbReference>
<evidence type="ECO:0000256" key="8">
    <source>
        <dbReference type="ARBA" id="ARBA00022837"/>
    </source>
</evidence>
<keyword evidence="4" id="KW-0597">Phosphoprotein</keyword>
<feature type="domain" description="Fungal lipase-type" evidence="16">
    <location>
        <begin position="523"/>
        <end position="654"/>
    </location>
</feature>
<evidence type="ECO:0000259" key="16">
    <source>
        <dbReference type="Pfam" id="PF01764"/>
    </source>
</evidence>
<evidence type="ECO:0000313" key="18">
    <source>
        <dbReference type="Proteomes" id="UP000789405"/>
    </source>
</evidence>
<keyword evidence="6" id="KW-0479">Metal-binding</keyword>
<evidence type="ECO:0000256" key="15">
    <source>
        <dbReference type="SAM" id="MobiDB-lite"/>
    </source>
</evidence>
<dbReference type="AlphaFoldDB" id="A0A9N8VMY2"/>
<keyword evidence="9" id="KW-0442">Lipid degradation</keyword>
<dbReference type="PANTHER" id="PTHR45792">
    <property type="entry name" value="DIACYLGLYCEROL LIPASE HOMOLOG-RELATED"/>
    <property type="match status" value="1"/>
</dbReference>
<evidence type="ECO:0000256" key="10">
    <source>
        <dbReference type="ARBA" id="ARBA00022989"/>
    </source>
</evidence>
<evidence type="ECO:0000256" key="5">
    <source>
        <dbReference type="ARBA" id="ARBA00022692"/>
    </source>
</evidence>
<dbReference type="GO" id="GO:0046340">
    <property type="term" value="P:diacylglycerol catabolic process"/>
    <property type="evidence" value="ECO:0007669"/>
    <property type="project" value="TreeGrafter"/>
</dbReference>
<gene>
    <name evidence="17" type="ORF">DERYTH_LOCUS970</name>
</gene>
<feature type="compositionally biased region" description="Polar residues" evidence="15">
    <location>
        <begin position="1"/>
        <end position="12"/>
    </location>
</feature>
<dbReference type="Proteomes" id="UP000789405">
    <property type="component" value="Unassembled WGS sequence"/>
</dbReference>
<dbReference type="GO" id="GO:0016298">
    <property type="term" value="F:lipase activity"/>
    <property type="evidence" value="ECO:0007669"/>
    <property type="project" value="TreeGrafter"/>
</dbReference>
<comment type="subcellular location">
    <subcellularLocation>
        <location evidence="2">Cell membrane</location>
        <topology evidence="2">Multi-pass membrane protein</topology>
    </subcellularLocation>
</comment>
<dbReference type="InterPro" id="IPR002921">
    <property type="entry name" value="Fungal_lipase-type"/>
</dbReference>
<comment type="cofactor">
    <cofactor evidence="1">
        <name>Ca(2+)</name>
        <dbReference type="ChEBI" id="CHEBI:29108"/>
    </cofactor>
</comment>
<dbReference type="Gene3D" id="3.40.50.1820">
    <property type="entry name" value="alpha/beta hydrolase"/>
    <property type="match status" value="1"/>
</dbReference>
<dbReference type="GO" id="GO:0019369">
    <property type="term" value="P:arachidonate metabolic process"/>
    <property type="evidence" value="ECO:0007669"/>
    <property type="project" value="TreeGrafter"/>
</dbReference>
<reference evidence="17" key="1">
    <citation type="submission" date="2021-06" db="EMBL/GenBank/DDBJ databases">
        <authorList>
            <person name="Kallberg Y."/>
            <person name="Tangrot J."/>
            <person name="Rosling A."/>
        </authorList>
    </citation>
    <scope>NUCLEOTIDE SEQUENCE</scope>
    <source>
        <strain evidence="17">MA453B</strain>
    </source>
</reference>
<dbReference type="EMBL" id="CAJVPY010000245">
    <property type="protein sequence ID" value="CAG8460242.1"/>
    <property type="molecule type" value="Genomic_DNA"/>
</dbReference>
<keyword evidence="8" id="KW-0106">Calcium</keyword>
<evidence type="ECO:0000256" key="13">
    <source>
        <dbReference type="ARBA" id="ARBA00024531"/>
    </source>
</evidence>
<evidence type="ECO:0000256" key="4">
    <source>
        <dbReference type="ARBA" id="ARBA00022553"/>
    </source>
</evidence>
<dbReference type="PANTHER" id="PTHR45792:SF8">
    <property type="entry name" value="DIACYLGLYCEROL LIPASE-ALPHA"/>
    <property type="match status" value="1"/>
</dbReference>
<dbReference type="OrthoDB" id="438440at2759"/>
<evidence type="ECO:0000256" key="9">
    <source>
        <dbReference type="ARBA" id="ARBA00022963"/>
    </source>
</evidence>
<protein>
    <recommendedName>
        <fullName evidence="14">sn-1-specific diacylglycerol lipase</fullName>
        <ecNumber evidence="14">3.1.1.116</ecNumber>
    </recommendedName>
</protein>
<sequence>MPILNKNTSDENSQNDEEPSSSSENVLIDPAESGSLPKISLTETADCSFEEFCENLNWFTSDNVRINSRCFYKIDESGKKITFENKRHAIRITRETSFVERNNGTTYNSIHSSIDAESELYQEFNLEDSFEEQVNDNLEVFYEEQVNDNLGGSFLEQVNDNIEGSFKEQAKDNLEGSFKEQAKDNHIHISKNTIPDQILVSIKSLQFDLSPMKSDFKKSIHLATQYASHNTKPAISLKKQMQKAFLFPFNYHSMVFDTLKLDFYIYESLLNTKKRFGRVNVRLNVLRQAILDRSKFEGTFPIENNELFHPYDVGTVQISIRFHFRNDPALTSMIYRSSFIRNETLPMITHGMDGIGEAIDHENLNLIIYPEAKSISIFNFILSKSSMDAINELAALCKGFTGHGWRVTKLEFMKAYLLLEKYYDQKPNHITGNLVKDIDKFEKATYYLKFSIASYGSFLFTLFGYGYGLAPKNAVRMHSDRKTIQDYFSISKDDIICWEFGKMTISVPNYMIIRDPKTNSIIISIRGTLNAADVITDVLAYYEPWKNGFVHRGMLRSAQYLVKKSLKDIQAAVKKFKVNSIQVIGHSLGAAISGLVTILLRKRCKDLIADGIDIHAWCFAPPPCCSLDIACKKETMTYIDNFVNENDIVPRLSYGSFIDFKELIKFVVHELKNDNYKKMSSKDKLSALMASIGDYHKNLISNSREQKLYIPGTIYYIYKKRDSSNPLLRRVLCEKSKQESFTDISLRRNWLLHHLPEKYDKRLGKFIKRLAKKSTDGKS</sequence>